<gene>
    <name evidence="1" type="ORF">H634G_11177</name>
</gene>
<name>A0A0D9NI38_METAN</name>
<evidence type="ECO:0000313" key="1">
    <source>
        <dbReference type="EMBL" id="KJK73566.1"/>
    </source>
</evidence>
<keyword evidence="2" id="KW-1185">Reference proteome</keyword>
<dbReference type="EMBL" id="KE384801">
    <property type="protein sequence ID" value="KJK73566.1"/>
    <property type="molecule type" value="Genomic_DNA"/>
</dbReference>
<dbReference type="Proteomes" id="UP000054544">
    <property type="component" value="Unassembled WGS sequence"/>
</dbReference>
<accession>A0A0D9NI38</accession>
<reference evidence="2" key="1">
    <citation type="journal article" date="2014" name="BMC Genomics">
        <title>The genome sequence of the biocontrol fungus Metarhizium anisopliae and comparative genomics of Metarhizium species.</title>
        <authorList>
            <person name="Pattemore J.A."/>
            <person name="Hane J.K."/>
            <person name="Williams A.H."/>
            <person name="Wilson B.A."/>
            <person name="Stodart B.J."/>
            <person name="Ash G.J."/>
        </authorList>
    </citation>
    <scope>NUCLEOTIDE SEQUENCE [LARGE SCALE GENOMIC DNA]</scope>
    <source>
        <strain evidence="2">BRIP 53293</strain>
    </source>
</reference>
<organism evidence="1 2">
    <name type="scientific">Metarhizium anisopliae BRIP 53293</name>
    <dbReference type="NCBI Taxonomy" id="1291518"/>
    <lineage>
        <taxon>Eukaryota</taxon>
        <taxon>Fungi</taxon>
        <taxon>Dikarya</taxon>
        <taxon>Ascomycota</taxon>
        <taxon>Pezizomycotina</taxon>
        <taxon>Sordariomycetes</taxon>
        <taxon>Hypocreomycetidae</taxon>
        <taxon>Hypocreales</taxon>
        <taxon>Clavicipitaceae</taxon>
        <taxon>Metarhizium</taxon>
    </lineage>
</organism>
<proteinExistence type="predicted"/>
<sequence>MNFVMQHGLKLVDTQIGRTLLTAVRTQMIIYSLVTLESRVNQKFWWFEDDAAHEYTAIQQLFFEASSLAAKAKAFFSTPGDNKSAKELIKQCQDQDQAFKRCGRDQQAPT</sequence>
<dbReference type="AlphaFoldDB" id="A0A0D9NI38"/>
<evidence type="ECO:0000313" key="2">
    <source>
        <dbReference type="Proteomes" id="UP000054544"/>
    </source>
</evidence>
<protein>
    <submittedName>
        <fullName evidence="1">Uncharacterized protein</fullName>
    </submittedName>
</protein>